<dbReference type="EMBL" id="CALTRL010004594">
    <property type="protein sequence ID" value="CAH7683268.1"/>
    <property type="molecule type" value="Genomic_DNA"/>
</dbReference>
<evidence type="ECO:0000256" key="7">
    <source>
        <dbReference type="SAM" id="Phobius"/>
    </source>
</evidence>
<feature type="transmembrane region" description="Helical" evidence="7">
    <location>
        <begin position="48"/>
        <end position="69"/>
    </location>
</feature>
<comment type="subcellular location">
    <subcellularLocation>
        <location evidence="1">Membrane</location>
        <topology evidence="1">Multi-pass membrane protein</topology>
    </subcellularLocation>
</comment>
<evidence type="ECO:0000313" key="8">
    <source>
        <dbReference type="EMBL" id="CAH7683268.1"/>
    </source>
</evidence>
<dbReference type="InterPro" id="IPR049941">
    <property type="entry name" value="LPLAT_7/PORCN-like"/>
</dbReference>
<feature type="transmembrane region" description="Helical" evidence="7">
    <location>
        <begin position="294"/>
        <end position="311"/>
    </location>
</feature>
<dbReference type="GO" id="GO:0047184">
    <property type="term" value="F:1-acylglycerophosphocholine O-acyltransferase activity"/>
    <property type="evidence" value="ECO:0007669"/>
    <property type="project" value="TreeGrafter"/>
</dbReference>
<keyword evidence="6" id="KW-0012">Acyltransferase</keyword>
<dbReference type="GO" id="GO:0030258">
    <property type="term" value="P:lipid modification"/>
    <property type="evidence" value="ECO:0007669"/>
    <property type="project" value="TreeGrafter"/>
</dbReference>
<feature type="transmembrane region" description="Helical" evidence="7">
    <location>
        <begin position="147"/>
        <end position="166"/>
    </location>
</feature>
<proteinExistence type="predicted"/>
<evidence type="ECO:0000256" key="2">
    <source>
        <dbReference type="ARBA" id="ARBA00022679"/>
    </source>
</evidence>
<evidence type="ECO:0000256" key="4">
    <source>
        <dbReference type="ARBA" id="ARBA00022989"/>
    </source>
</evidence>
<reference evidence="8" key="1">
    <citation type="submission" date="2022-06" db="EMBL/GenBank/DDBJ databases">
        <authorList>
            <consortium name="SYNGENTA / RWTH Aachen University"/>
        </authorList>
    </citation>
    <scope>NUCLEOTIDE SEQUENCE</scope>
</reference>
<evidence type="ECO:0000256" key="6">
    <source>
        <dbReference type="ARBA" id="ARBA00023315"/>
    </source>
</evidence>
<feature type="transmembrane region" description="Helical" evidence="7">
    <location>
        <begin position="96"/>
        <end position="114"/>
    </location>
</feature>
<dbReference type="PANTHER" id="PTHR13906:SF4">
    <property type="entry name" value="LYSOPHOSPHOLIPID ACYLTRANSFERASE 6"/>
    <property type="match status" value="1"/>
</dbReference>
<evidence type="ECO:0000256" key="5">
    <source>
        <dbReference type="ARBA" id="ARBA00023136"/>
    </source>
</evidence>
<protein>
    <submittedName>
        <fullName evidence="8">MBOAT, membrane-bound O-acyltransferase family-domain-containing protein</fullName>
    </submittedName>
</protein>
<evidence type="ECO:0000256" key="3">
    <source>
        <dbReference type="ARBA" id="ARBA00022692"/>
    </source>
</evidence>
<sequence length="411" mass="47286">MTYWILSHSLKSGKLTTRTPWSIFLALIVHLTFNHARRLFWNDDLDAIEISGVQMVLVIKLSTFAWNVYDGQRKDEELDEYQRSTGIKHLPSFFEFLGYCFFYPSFLVGPAIPFREYQSFLNLKHNPSLAQVSPSAKNRIWNSLKKLFIGISFGAIVGVYGSSWSYKRISHGDLSNQRYLKKLLIVQASGFASRGKYYLAWSLAESAFTMLGFGYDYKAKDWKGGRNLEIFEIELAQSYKSVFDNWNIKTNIWLRECVYKRVAAQSKTKSGRPKPGFKTLMATFATSAAWHGPLPAYFLAFLSAGLLQALGRSIRSTIRPLFLNQSRAVKLFYDFCCLIITQTSLNYLVVPFVLLDIQLTKMVYSQLNWYGHIMAIIPMLVLWWPLGLEARLRKRHGSSKNMITETKNIII</sequence>
<dbReference type="GO" id="GO:0046474">
    <property type="term" value="P:glycerophospholipid biosynthetic process"/>
    <property type="evidence" value="ECO:0007669"/>
    <property type="project" value="TreeGrafter"/>
</dbReference>
<accession>A0AAV0BBW5</accession>
<evidence type="ECO:0000256" key="1">
    <source>
        <dbReference type="ARBA" id="ARBA00004141"/>
    </source>
</evidence>
<feature type="transmembrane region" description="Helical" evidence="7">
    <location>
        <begin position="331"/>
        <end position="355"/>
    </location>
</feature>
<dbReference type="PANTHER" id="PTHR13906">
    <property type="entry name" value="PORCUPINE"/>
    <property type="match status" value="1"/>
</dbReference>
<dbReference type="Proteomes" id="UP001153365">
    <property type="component" value="Unassembled WGS sequence"/>
</dbReference>
<keyword evidence="9" id="KW-1185">Reference proteome</keyword>
<keyword evidence="4 7" id="KW-1133">Transmembrane helix</keyword>
<keyword evidence="3 7" id="KW-0812">Transmembrane</keyword>
<dbReference type="InterPro" id="IPR004299">
    <property type="entry name" value="MBOAT_fam"/>
</dbReference>
<keyword evidence="2" id="KW-0808">Transferase</keyword>
<gene>
    <name evidence="8" type="ORF">PPACK8108_LOCUS16717</name>
</gene>
<organism evidence="8 9">
    <name type="scientific">Phakopsora pachyrhizi</name>
    <name type="common">Asian soybean rust disease fungus</name>
    <dbReference type="NCBI Taxonomy" id="170000"/>
    <lineage>
        <taxon>Eukaryota</taxon>
        <taxon>Fungi</taxon>
        <taxon>Dikarya</taxon>
        <taxon>Basidiomycota</taxon>
        <taxon>Pucciniomycotina</taxon>
        <taxon>Pucciniomycetes</taxon>
        <taxon>Pucciniales</taxon>
        <taxon>Phakopsoraceae</taxon>
        <taxon>Phakopsora</taxon>
    </lineage>
</organism>
<dbReference type="Pfam" id="PF03062">
    <property type="entry name" value="MBOAT"/>
    <property type="match status" value="1"/>
</dbReference>
<feature type="transmembrane region" description="Helical" evidence="7">
    <location>
        <begin position="20"/>
        <end position="36"/>
    </location>
</feature>
<comment type="caution">
    <text evidence="8">The sequence shown here is derived from an EMBL/GenBank/DDBJ whole genome shotgun (WGS) entry which is preliminary data.</text>
</comment>
<name>A0AAV0BBW5_PHAPC</name>
<evidence type="ECO:0000313" key="9">
    <source>
        <dbReference type="Proteomes" id="UP001153365"/>
    </source>
</evidence>
<keyword evidence="5 7" id="KW-0472">Membrane</keyword>
<dbReference type="AlphaFoldDB" id="A0AAV0BBW5"/>
<feature type="transmembrane region" description="Helical" evidence="7">
    <location>
        <begin position="367"/>
        <end position="386"/>
    </location>
</feature>
<dbReference type="GO" id="GO:0005783">
    <property type="term" value="C:endoplasmic reticulum"/>
    <property type="evidence" value="ECO:0007669"/>
    <property type="project" value="TreeGrafter"/>
</dbReference>
<dbReference type="GO" id="GO:0016020">
    <property type="term" value="C:membrane"/>
    <property type="evidence" value="ECO:0007669"/>
    <property type="project" value="UniProtKB-SubCell"/>
</dbReference>
<dbReference type="GO" id="GO:0003841">
    <property type="term" value="F:1-acylglycerol-3-phosphate O-acyltransferase activity"/>
    <property type="evidence" value="ECO:0007669"/>
    <property type="project" value="TreeGrafter"/>
</dbReference>